<geneLocation type="plasmid" evidence="1">
    <name>pKP007</name>
</geneLocation>
<dbReference type="EMBL" id="KF719971">
    <property type="protein sequence ID" value="AHG55895.1"/>
    <property type="molecule type" value="Genomic_DNA"/>
</dbReference>
<evidence type="ECO:0000313" key="1">
    <source>
        <dbReference type="EMBL" id="AHG55895.1"/>
    </source>
</evidence>
<protein>
    <submittedName>
        <fullName evidence="1">Integrase</fullName>
    </submittedName>
</protein>
<gene>
    <name evidence="1" type="primary">int</name>
</gene>
<reference evidence="1" key="1">
    <citation type="journal article" date="2014" name="J. Antimicrob. Chemother.">
        <title>Single origin of three plasmids bearing blaCTX-M-15 from different Klebsiella pneumoniae clones.</title>
        <authorList>
            <person name="Shin J."/>
            <person name="Soo Ko K."/>
        </authorList>
    </citation>
    <scope>NUCLEOTIDE SEQUENCE</scope>
    <source>
        <strain evidence="1">ST23</strain>
        <plasmid evidence="1">pKP007</plasmid>
    </source>
</reference>
<name>W0NYW8_KLEPN</name>
<dbReference type="AlphaFoldDB" id="W0NYW8"/>
<keyword evidence="1" id="KW-0614">Plasmid</keyword>
<accession>W0NYW8</accession>
<organism evidence="1">
    <name type="scientific">Klebsiella pneumoniae</name>
    <dbReference type="NCBI Taxonomy" id="573"/>
    <lineage>
        <taxon>Bacteria</taxon>
        <taxon>Pseudomonadati</taxon>
        <taxon>Pseudomonadota</taxon>
        <taxon>Gammaproteobacteria</taxon>
        <taxon>Enterobacterales</taxon>
        <taxon>Enterobacteriaceae</taxon>
        <taxon>Klebsiella/Raoultella group</taxon>
        <taxon>Klebsiella</taxon>
        <taxon>Klebsiella pneumoniae complex</taxon>
    </lineage>
</organism>
<proteinExistence type="predicted"/>
<sequence>MFNHMEYAFAVFKLNTDIVFFICPVQTNMCSKLISRSHHQLLFIGDWYAFHALRKKYSQQLSACPEYSLANVEHLLARKKSGDHHMILAQYS</sequence>